<sequence>MVRIEGLTPSRTSPQRTLCDHALEAAVTSHDTRALIEQNQTRVPRGRGMPRIKRGACAHVEQSEI</sequence>
<protein>
    <submittedName>
        <fullName evidence="1">Uncharacterized protein</fullName>
    </submittedName>
</protein>
<reference evidence="1 2" key="1">
    <citation type="journal article" date="2012" name="PLoS Pathog.">
        <title>Diverse lifestyles and strategies of plant pathogenesis encoded in the genomes of eighteen Dothideomycetes fungi.</title>
        <authorList>
            <person name="Ohm R.A."/>
            <person name="Feau N."/>
            <person name="Henrissat B."/>
            <person name="Schoch C.L."/>
            <person name="Horwitz B.A."/>
            <person name="Barry K.W."/>
            <person name="Condon B.J."/>
            <person name="Copeland A.C."/>
            <person name="Dhillon B."/>
            <person name="Glaser F."/>
            <person name="Hesse C.N."/>
            <person name="Kosti I."/>
            <person name="LaButti K."/>
            <person name="Lindquist E.A."/>
            <person name="Lucas S."/>
            <person name="Salamov A.A."/>
            <person name="Bradshaw R.E."/>
            <person name="Ciuffetti L."/>
            <person name="Hamelin R.C."/>
            <person name="Kema G.H.J."/>
            <person name="Lawrence C."/>
            <person name="Scott J.A."/>
            <person name="Spatafora J.W."/>
            <person name="Turgeon B.G."/>
            <person name="de Wit P.J.G.M."/>
            <person name="Zhong S."/>
            <person name="Goodwin S.B."/>
            <person name="Grigoriev I.V."/>
        </authorList>
    </citation>
    <scope>NUCLEOTIDE SEQUENCE [LARGE SCALE GENOMIC DNA]</scope>
    <source>
        <strain evidence="1 2">SO2202</strain>
    </source>
</reference>
<dbReference type="GeneID" id="27899291"/>
<proteinExistence type="predicted"/>
<dbReference type="HOGENOM" id="CLU_2851184_0_0_1"/>
<evidence type="ECO:0000313" key="1">
    <source>
        <dbReference type="EMBL" id="EMF09750.1"/>
    </source>
</evidence>
<evidence type="ECO:0000313" key="2">
    <source>
        <dbReference type="Proteomes" id="UP000016931"/>
    </source>
</evidence>
<dbReference type="AlphaFoldDB" id="M3BSV6"/>
<keyword evidence="2" id="KW-1185">Reference proteome</keyword>
<gene>
    <name evidence="1" type="ORF">SEPMUDRAFT_127538</name>
</gene>
<dbReference type="RefSeq" id="XP_016757871.1">
    <property type="nucleotide sequence ID" value="XM_016902154.1"/>
</dbReference>
<organism evidence="1 2">
    <name type="scientific">Sphaerulina musiva (strain SO2202)</name>
    <name type="common">Poplar stem canker fungus</name>
    <name type="synonym">Septoria musiva</name>
    <dbReference type="NCBI Taxonomy" id="692275"/>
    <lineage>
        <taxon>Eukaryota</taxon>
        <taxon>Fungi</taxon>
        <taxon>Dikarya</taxon>
        <taxon>Ascomycota</taxon>
        <taxon>Pezizomycotina</taxon>
        <taxon>Dothideomycetes</taxon>
        <taxon>Dothideomycetidae</taxon>
        <taxon>Mycosphaerellales</taxon>
        <taxon>Mycosphaerellaceae</taxon>
        <taxon>Sphaerulina</taxon>
    </lineage>
</organism>
<dbReference type="EMBL" id="KB456268">
    <property type="protein sequence ID" value="EMF09750.1"/>
    <property type="molecule type" value="Genomic_DNA"/>
</dbReference>
<name>M3BSV6_SPHMS</name>
<accession>M3BSV6</accession>
<dbReference type="Proteomes" id="UP000016931">
    <property type="component" value="Unassembled WGS sequence"/>
</dbReference>